<reference evidence="5" key="1">
    <citation type="submission" date="2017-11" db="EMBL/GenBank/DDBJ databases">
        <authorList>
            <person name="Chan K.G."/>
            <person name="Lee L.S."/>
        </authorList>
    </citation>
    <scope>NUCLEOTIDE SEQUENCE [LARGE SCALE GENOMIC DNA]</scope>
    <source>
        <strain evidence="5">DSM 100970</strain>
    </source>
</reference>
<dbReference type="KEGG" id="nba:CUN60_07075"/>
<evidence type="ECO:0008006" key="6">
    <source>
        <dbReference type="Google" id="ProtNLM"/>
    </source>
</evidence>
<sequence>MENKNFFNLQTTVLAFINSGKDGNMAPKEINGTLCFKVAANSGPRGEDGKFKYPAKWVQIYVKHENLKAIVKGACDSGKLVKFEGSISSQGYLDKDGKPQSQLVLNAYDINVLSSRVKEEDVIDTDFNPEDYASETEGVTAPQL</sequence>
<dbReference type="SUPFAM" id="SSF50249">
    <property type="entry name" value="Nucleic acid-binding proteins"/>
    <property type="match status" value="1"/>
</dbReference>
<evidence type="ECO:0000256" key="3">
    <source>
        <dbReference type="SAM" id="MobiDB-lite"/>
    </source>
</evidence>
<dbReference type="GO" id="GO:0003697">
    <property type="term" value="F:single-stranded DNA binding"/>
    <property type="evidence" value="ECO:0007669"/>
    <property type="project" value="InterPro"/>
</dbReference>
<dbReference type="Proteomes" id="UP000236655">
    <property type="component" value="Chromosome"/>
</dbReference>
<proteinExistence type="predicted"/>
<protein>
    <recommendedName>
        <fullName evidence="6">Single-stranded DNA-binding protein</fullName>
    </recommendedName>
</protein>
<accession>A0A2I7N6L3</accession>
<evidence type="ECO:0000256" key="2">
    <source>
        <dbReference type="PROSITE-ProRule" id="PRU00252"/>
    </source>
</evidence>
<dbReference type="InterPro" id="IPR000424">
    <property type="entry name" value="Primosome_PriB/ssb"/>
</dbReference>
<dbReference type="RefSeq" id="WP_102951366.1">
    <property type="nucleotide sequence ID" value="NZ_CP024847.1"/>
</dbReference>
<evidence type="ECO:0000256" key="1">
    <source>
        <dbReference type="ARBA" id="ARBA00023125"/>
    </source>
</evidence>
<gene>
    <name evidence="4" type="ORF">CUN60_07075</name>
</gene>
<dbReference type="PROSITE" id="PS50935">
    <property type="entry name" value="SSB"/>
    <property type="match status" value="1"/>
</dbReference>
<evidence type="ECO:0000313" key="5">
    <source>
        <dbReference type="Proteomes" id="UP000236655"/>
    </source>
</evidence>
<name>A0A2I7N6L3_9NEIS</name>
<feature type="region of interest" description="Disordered" evidence="3">
    <location>
        <begin position="124"/>
        <end position="144"/>
    </location>
</feature>
<dbReference type="AlphaFoldDB" id="A0A2I7N6L3"/>
<evidence type="ECO:0000313" key="4">
    <source>
        <dbReference type="EMBL" id="AUR52070.1"/>
    </source>
</evidence>
<dbReference type="EMBL" id="CP024847">
    <property type="protein sequence ID" value="AUR52070.1"/>
    <property type="molecule type" value="Genomic_DNA"/>
</dbReference>
<feature type="compositionally biased region" description="Acidic residues" evidence="3">
    <location>
        <begin position="124"/>
        <end position="134"/>
    </location>
</feature>
<keyword evidence="1 2" id="KW-0238">DNA-binding</keyword>
<keyword evidence="5" id="KW-1185">Reference proteome</keyword>
<dbReference type="Gene3D" id="2.40.50.140">
    <property type="entry name" value="Nucleic acid-binding proteins"/>
    <property type="match status" value="1"/>
</dbReference>
<dbReference type="InterPro" id="IPR012340">
    <property type="entry name" value="NA-bd_OB-fold"/>
</dbReference>
<organism evidence="4 5">
    <name type="scientific">Aquella oligotrophica</name>
    <dbReference type="NCBI Taxonomy" id="2067065"/>
    <lineage>
        <taxon>Bacteria</taxon>
        <taxon>Pseudomonadati</taxon>
        <taxon>Pseudomonadota</taxon>
        <taxon>Betaproteobacteria</taxon>
        <taxon>Neisseriales</taxon>
        <taxon>Neisseriaceae</taxon>
        <taxon>Aquella</taxon>
    </lineage>
</organism>